<dbReference type="OrthoDB" id="9776746at2"/>
<dbReference type="InterPro" id="IPR036390">
    <property type="entry name" value="WH_DNA-bd_sf"/>
</dbReference>
<dbReference type="Gene3D" id="1.10.10.10">
    <property type="entry name" value="Winged helix-like DNA-binding domain superfamily/Winged helix DNA-binding domain"/>
    <property type="match status" value="1"/>
</dbReference>
<dbReference type="GO" id="GO:0005829">
    <property type="term" value="C:cytosol"/>
    <property type="evidence" value="ECO:0007669"/>
    <property type="project" value="TreeGrafter"/>
</dbReference>
<proteinExistence type="predicted"/>
<accession>A0A1H7PYS2</accession>
<dbReference type="InterPro" id="IPR012318">
    <property type="entry name" value="HTH_CRP"/>
</dbReference>
<evidence type="ECO:0000256" key="1">
    <source>
        <dbReference type="ARBA" id="ARBA00023015"/>
    </source>
</evidence>
<dbReference type="Pfam" id="PF00027">
    <property type="entry name" value="cNMP_binding"/>
    <property type="match status" value="1"/>
</dbReference>
<dbReference type="GO" id="GO:0003677">
    <property type="term" value="F:DNA binding"/>
    <property type="evidence" value="ECO:0007669"/>
    <property type="project" value="UniProtKB-KW"/>
</dbReference>
<dbReference type="InterPro" id="IPR018490">
    <property type="entry name" value="cNMP-bd_dom_sf"/>
</dbReference>
<dbReference type="PANTHER" id="PTHR24567">
    <property type="entry name" value="CRP FAMILY TRANSCRIPTIONAL REGULATORY PROTEIN"/>
    <property type="match status" value="1"/>
</dbReference>
<keyword evidence="1" id="KW-0805">Transcription regulation</keyword>
<evidence type="ECO:0000259" key="4">
    <source>
        <dbReference type="PROSITE" id="PS50042"/>
    </source>
</evidence>
<dbReference type="InterPro" id="IPR000595">
    <property type="entry name" value="cNMP-bd_dom"/>
</dbReference>
<dbReference type="Proteomes" id="UP000198984">
    <property type="component" value="Unassembled WGS sequence"/>
</dbReference>
<name>A0A1H7PYS2_9BACT</name>
<dbReference type="AlphaFoldDB" id="A0A1H7PYS2"/>
<dbReference type="Pfam" id="PF13545">
    <property type="entry name" value="HTH_Crp_2"/>
    <property type="match status" value="1"/>
</dbReference>
<dbReference type="RefSeq" id="WP_089909045.1">
    <property type="nucleotide sequence ID" value="NZ_FOBB01000002.1"/>
</dbReference>
<keyword evidence="6" id="KW-1185">Reference proteome</keyword>
<protein>
    <submittedName>
        <fullName evidence="5">CRP/FNR family transcriptional regulator, anaerobic regulatory protein</fullName>
    </submittedName>
</protein>
<dbReference type="InterPro" id="IPR014710">
    <property type="entry name" value="RmlC-like_jellyroll"/>
</dbReference>
<dbReference type="InterPro" id="IPR050397">
    <property type="entry name" value="Env_Response_Regulators"/>
</dbReference>
<evidence type="ECO:0000256" key="2">
    <source>
        <dbReference type="ARBA" id="ARBA00023125"/>
    </source>
</evidence>
<organism evidence="5 6">
    <name type="scientific">Chitinophaga rupis</name>
    <dbReference type="NCBI Taxonomy" id="573321"/>
    <lineage>
        <taxon>Bacteria</taxon>
        <taxon>Pseudomonadati</taxon>
        <taxon>Bacteroidota</taxon>
        <taxon>Chitinophagia</taxon>
        <taxon>Chitinophagales</taxon>
        <taxon>Chitinophagaceae</taxon>
        <taxon>Chitinophaga</taxon>
    </lineage>
</organism>
<dbReference type="EMBL" id="FOBB01000002">
    <property type="protein sequence ID" value="SEL40863.1"/>
    <property type="molecule type" value="Genomic_DNA"/>
</dbReference>
<dbReference type="PROSITE" id="PS50042">
    <property type="entry name" value="CNMP_BINDING_3"/>
    <property type="match status" value="1"/>
</dbReference>
<dbReference type="SMART" id="SM00419">
    <property type="entry name" value="HTH_CRP"/>
    <property type="match status" value="1"/>
</dbReference>
<dbReference type="CDD" id="cd00038">
    <property type="entry name" value="CAP_ED"/>
    <property type="match status" value="1"/>
</dbReference>
<reference evidence="5 6" key="1">
    <citation type="submission" date="2016-10" db="EMBL/GenBank/DDBJ databases">
        <authorList>
            <person name="de Groot N.N."/>
        </authorList>
    </citation>
    <scope>NUCLEOTIDE SEQUENCE [LARGE SCALE GENOMIC DNA]</scope>
    <source>
        <strain evidence="5 6">DSM 21039</strain>
    </source>
</reference>
<keyword evidence="2" id="KW-0238">DNA-binding</keyword>
<gene>
    <name evidence="5" type="ORF">SAMN04488505_102205</name>
</gene>
<feature type="domain" description="Cyclic nucleotide-binding" evidence="4">
    <location>
        <begin position="15"/>
        <end position="137"/>
    </location>
</feature>
<dbReference type="GO" id="GO:0003700">
    <property type="term" value="F:DNA-binding transcription factor activity"/>
    <property type="evidence" value="ECO:0007669"/>
    <property type="project" value="TreeGrafter"/>
</dbReference>
<dbReference type="InterPro" id="IPR036388">
    <property type="entry name" value="WH-like_DNA-bd_sf"/>
</dbReference>
<dbReference type="PANTHER" id="PTHR24567:SF26">
    <property type="entry name" value="REGULATORY PROTEIN YEIL"/>
    <property type="match status" value="1"/>
</dbReference>
<evidence type="ECO:0000313" key="6">
    <source>
        <dbReference type="Proteomes" id="UP000198984"/>
    </source>
</evidence>
<evidence type="ECO:0000313" key="5">
    <source>
        <dbReference type="EMBL" id="SEL40863.1"/>
    </source>
</evidence>
<dbReference type="SUPFAM" id="SSF51206">
    <property type="entry name" value="cAMP-binding domain-like"/>
    <property type="match status" value="1"/>
</dbReference>
<keyword evidence="3" id="KW-0804">Transcription</keyword>
<dbReference type="Gene3D" id="2.60.120.10">
    <property type="entry name" value="Jelly Rolls"/>
    <property type="match status" value="1"/>
</dbReference>
<dbReference type="STRING" id="573321.SAMN04488505_102205"/>
<evidence type="ECO:0000256" key="3">
    <source>
        <dbReference type="ARBA" id="ARBA00023163"/>
    </source>
</evidence>
<sequence length="217" mass="25582">MPVSNTTIAEYLTKHFNHFDSELKALLEEKTSLRTFAAGEVMMQTGQYFRATMLIAEGRVKLYREGEDGGEFFMYYLEPGDACALSMICATRQQRSEIMAKAVEDTTVIAIPIELMDELMQQYKSWYYFVLETYRQRFEELLEVIDSIAFRSMDERLEFYLKKQVRELRSKQLRTTHQEIANDLSTSREVISRLLKKMEYQGKVALYKSYIEWLSEV</sequence>
<dbReference type="SUPFAM" id="SSF46785">
    <property type="entry name" value="Winged helix' DNA-binding domain"/>
    <property type="match status" value="1"/>
</dbReference>